<dbReference type="RefSeq" id="WP_080886928.1">
    <property type="nucleotide sequence ID" value="NZ_LT828648.1"/>
</dbReference>
<organism evidence="3 4">
    <name type="scientific">Nitrospira japonica</name>
    <dbReference type="NCBI Taxonomy" id="1325564"/>
    <lineage>
        <taxon>Bacteria</taxon>
        <taxon>Pseudomonadati</taxon>
        <taxon>Nitrospirota</taxon>
        <taxon>Nitrospiria</taxon>
        <taxon>Nitrospirales</taxon>
        <taxon>Nitrospiraceae</taxon>
        <taxon>Nitrospira</taxon>
    </lineage>
</organism>
<evidence type="ECO:0000256" key="2">
    <source>
        <dbReference type="ARBA" id="ARBA00023186"/>
    </source>
</evidence>
<dbReference type="Proteomes" id="UP000192042">
    <property type="component" value="Chromosome I"/>
</dbReference>
<dbReference type="OrthoDB" id="5328682at2"/>
<reference evidence="3 4" key="1">
    <citation type="submission" date="2017-03" db="EMBL/GenBank/DDBJ databases">
        <authorList>
            <person name="Afonso C.L."/>
            <person name="Miller P.J."/>
            <person name="Scott M.A."/>
            <person name="Spackman E."/>
            <person name="Goraichik I."/>
            <person name="Dimitrov K.M."/>
            <person name="Suarez D.L."/>
            <person name="Swayne D.E."/>
        </authorList>
    </citation>
    <scope>NUCLEOTIDE SEQUENCE [LARGE SCALE GENOMIC DNA]</scope>
    <source>
        <strain evidence="3">Genome sequencing of Nitrospira japonica strain NJ11</strain>
    </source>
</reference>
<dbReference type="GO" id="GO:0016151">
    <property type="term" value="F:nickel cation binding"/>
    <property type="evidence" value="ECO:0007669"/>
    <property type="project" value="InterPro"/>
</dbReference>
<dbReference type="KEGG" id="nja:NSJP_2390"/>
<dbReference type="Pfam" id="PF01774">
    <property type="entry name" value="UreD"/>
    <property type="match status" value="1"/>
</dbReference>
<accession>A0A1W1I6C6</accession>
<dbReference type="HAMAP" id="MF_01384">
    <property type="entry name" value="UreD"/>
    <property type="match status" value="1"/>
</dbReference>
<protein>
    <submittedName>
        <fullName evidence="3">Urease accessory protein UreD 2</fullName>
    </submittedName>
</protein>
<gene>
    <name evidence="3" type="primary">ureD</name>
    <name evidence="3" type="ORF">NSJP_2390</name>
</gene>
<evidence type="ECO:0000313" key="4">
    <source>
        <dbReference type="Proteomes" id="UP000192042"/>
    </source>
</evidence>
<sequence>MTAFRHLPELTSFQDEPSQMPSGAVGKNAFLRLGFERRGDRTVLAHLDRRAPLLVQQALYWDEALPDLPCVFMITTTGSILQGDRFNIEIDLAPDARAHITTQAATKIHSMDANYAAQTQRIVLGENAYLEYLPDPIIPHAQARFAAFTRMDVHPTATALYSEILMGGRKHHNEGELFQYDVLSSTVRGQRPDGTELFTEKFVIEPRVHDVRQVGVMGAYDVFANVLLLTPRHHADAVFSQVPAIVNREEQWAAGASRLPNDAGLVFKVLGQESEPVQARVREFWSIVRRTVTGASVQPKSAWR</sequence>
<dbReference type="EMBL" id="LT828648">
    <property type="protein sequence ID" value="SLM48562.1"/>
    <property type="molecule type" value="Genomic_DNA"/>
</dbReference>
<keyword evidence="4" id="KW-1185">Reference proteome</keyword>
<dbReference type="PANTHER" id="PTHR33643">
    <property type="entry name" value="UREASE ACCESSORY PROTEIN D"/>
    <property type="match status" value="1"/>
</dbReference>
<name>A0A1W1I6C6_9BACT</name>
<evidence type="ECO:0000313" key="3">
    <source>
        <dbReference type="EMBL" id="SLM48562.1"/>
    </source>
</evidence>
<keyword evidence="2" id="KW-0143">Chaperone</keyword>
<evidence type="ECO:0000256" key="1">
    <source>
        <dbReference type="ARBA" id="ARBA00007177"/>
    </source>
</evidence>
<proteinExistence type="inferred from homology"/>
<dbReference type="PANTHER" id="PTHR33643:SF1">
    <property type="entry name" value="UREASE ACCESSORY PROTEIN D"/>
    <property type="match status" value="1"/>
</dbReference>
<dbReference type="STRING" id="1325564.NSJP_2390"/>
<comment type="similarity">
    <text evidence="1">Belongs to the UreD family.</text>
</comment>
<dbReference type="AlphaFoldDB" id="A0A1W1I6C6"/>
<dbReference type="InterPro" id="IPR002669">
    <property type="entry name" value="UreD"/>
</dbReference>